<dbReference type="PROSITE" id="PS50086">
    <property type="entry name" value="TBC_RABGAP"/>
    <property type="match status" value="1"/>
</dbReference>
<feature type="compositionally biased region" description="Low complexity" evidence="2">
    <location>
        <begin position="146"/>
        <end position="175"/>
    </location>
</feature>
<evidence type="ECO:0000313" key="5">
    <source>
        <dbReference type="Proteomes" id="UP000241462"/>
    </source>
</evidence>
<feature type="region of interest" description="Disordered" evidence="2">
    <location>
        <begin position="481"/>
        <end position="531"/>
    </location>
</feature>
<keyword evidence="1" id="KW-0175">Coiled coil</keyword>
<name>A0A2T3AGN5_9PEZI</name>
<evidence type="ECO:0000259" key="3">
    <source>
        <dbReference type="PROSITE" id="PS50086"/>
    </source>
</evidence>
<dbReference type="GO" id="GO:0005096">
    <property type="term" value="F:GTPase activator activity"/>
    <property type="evidence" value="ECO:0007669"/>
    <property type="project" value="TreeGrafter"/>
</dbReference>
<dbReference type="SMART" id="SM00164">
    <property type="entry name" value="TBC"/>
    <property type="match status" value="1"/>
</dbReference>
<feature type="compositionally biased region" description="Polar residues" evidence="2">
    <location>
        <begin position="451"/>
        <end position="468"/>
    </location>
</feature>
<feature type="coiled-coil region" evidence="1">
    <location>
        <begin position="1117"/>
        <end position="1152"/>
    </location>
</feature>
<dbReference type="OrthoDB" id="294251at2759"/>
<feature type="region of interest" description="Disordered" evidence="2">
    <location>
        <begin position="411"/>
        <end position="468"/>
    </location>
</feature>
<feature type="compositionally biased region" description="Low complexity" evidence="2">
    <location>
        <begin position="498"/>
        <end position="511"/>
    </location>
</feature>
<dbReference type="FunFam" id="1.10.8.270:FF:000026">
    <property type="entry name" value="TBC (Tre-2/Bub2/Cdc16) domain family"/>
    <property type="match status" value="1"/>
</dbReference>
<sequence length="1246" mass="133716">MPTVENPLPSLLRAPWEDFGDCRVAWKIDVKGLEKGGEVVAVACIDSHPSSSLSSHDKLTQASFVASRVATQHARNPRGTRECPQAGWATDFDLDIDTTQPTMDSEASTSTSPLELERSISQLSVRSRSSQRSTTLRTNSKRKRLPSQASQAGSSASSIAPSDKSLTSFPSFSPDSPHDEHVGTPTSPIRVSLGVQGDDASTPSLAATRSLQLPLQDARAQSSSSSMVETLLSTLSPTLPSPSRPRTALFDDDAAPLLQQSVPGALHRADDAHIQTLIARHGAVGLVRSIAEDLATRDAQIAALRRRADARERTLRKIILECGLSNMDLESRLRTIEKEAKTTGVRKGAVEDLVGEAMSEEVISAGGSVYGDDNDATIRVRAASSSTSNGENPKGTARGWKDFLWGSSRASGSRANSVNGDDGKQTVLKQTPERKSVMQADVFNPPDEQLRTASRASSINSTSGARKTSLASSMLRLVAGGSSTARDAESRGRPDGLAVAASRRTPSASSAGTNASARVVSTQGAPRGALAAMRRTATQHNIQTTNLRNQQTDRWDTMAPSPHTDQSTRPENYGPVELDSILPPEEQPPTLTHLYNNYIGSEYLTDRFGFIYDQRRKKRQREAQLVAGKSKRGSRTEMLTNGRANLAAVIVDENSNPAVEVGGDDRPESPSSLDDQGKAKKWQDYLKVATFPTELLSHTPSISAPTIEVMEGSDILEVPKSPPLITAEDDHGFIPTASAATVAVSEEPATVNEEAASSGLAQEDVEPVRILLQQLSDVHDGLQRDKTVRWNDFLRKVRAERRREGEAANASAAAAAEARFQKATAMTPEARVADGELIGVANWANKGKIGRAKWSEFNRLVLGGIPVLMRAKIWAECSGATNLRVPGYYDDLIARPESEDHPEVAQQIRADINRTLTDNIFFRKGPGVQKLNEVLLAYSRRNPEVGYCQGMNLITANLLLIMPSAEEVFWILVCMVEKILPAGYYDHSLLASRADQQVLRTYVSEVLPRLSAHFDVLGIALETMTFQWFLSVFTDCLSAEALFRVWDVVLCFGDGSTFLFQVALALLKLNEQQLLACTTPAAVYTYINHQMTNHAISIDGLIQASEGLRRVVRREEVEARRSAAVEAEKELVREREERLQAYKERKAAAAAAAATASASAPTLLESATAAPAGETGIEAANADGGIAEATAGDSGETTPDAGGAASGTVIPGDADPATVDADSAPAEGQKEGGDVAAETAVSAEDP</sequence>
<feature type="compositionally biased region" description="Low complexity" evidence="2">
    <location>
        <begin position="119"/>
        <end position="138"/>
    </location>
</feature>
<dbReference type="FunFam" id="1.10.472.80:FF:000046">
    <property type="entry name" value="TBC domain-containing protein"/>
    <property type="match status" value="1"/>
</dbReference>
<dbReference type="PANTHER" id="PTHR47219:SF20">
    <property type="entry name" value="TBC1 DOMAIN FAMILY MEMBER 2B"/>
    <property type="match status" value="1"/>
</dbReference>
<feature type="compositionally biased region" description="Polar residues" evidence="2">
    <location>
        <begin position="512"/>
        <end position="524"/>
    </location>
</feature>
<evidence type="ECO:0000256" key="2">
    <source>
        <dbReference type="SAM" id="MobiDB-lite"/>
    </source>
</evidence>
<keyword evidence="5" id="KW-1185">Reference proteome</keyword>
<feature type="region of interest" description="Disordered" evidence="2">
    <location>
        <begin position="382"/>
        <end position="401"/>
    </location>
</feature>
<dbReference type="Gene3D" id="1.10.8.270">
    <property type="entry name" value="putative rabgap domain of human tbc1 domain family member 14 like domains"/>
    <property type="match status" value="1"/>
</dbReference>
<dbReference type="InterPro" id="IPR035969">
    <property type="entry name" value="Rab-GAP_TBC_sf"/>
</dbReference>
<proteinExistence type="predicted"/>
<dbReference type="STRING" id="2025994.A0A2T3AGN5"/>
<organism evidence="4 5">
    <name type="scientific">Coniella lustricola</name>
    <dbReference type="NCBI Taxonomy" id="2025994"/>
    <lineage>
        <taxon>Eukaryota</taxon>
        <taxon>Fungi</taxon>
        <taxon>Dikarya</taxon>
        <taxon>Ascomycota</taxon>
        <taxon>Pezizomycotina</taxon>
        <taxon>Sordariomycetes</taxon>
        <taxon>Sordariomycetidae</taxon>
        <taxon>Diaporthales</taxon>
        <taxon>Schizoparmaceae</taxon>
        <taxon>Coniella</taxon>
    </lineage>
</organism>
<feature type="region of interest" description="Disordered" evidence="2">
    <location>
        <begin position="1187"/>
        <end position="1246"/>
    </location>
</feature>
<dbReference type="Proteomes" id="UP000241462">
    <property type="component" value="Unassembled WGS sequence"/>
</dbReference>
<dbReference type="InterPro" id="IPR000195">
    <property type="entry name" value="Rab-GAP-TBC_dom"/>
</dbReference>
<dbReference type="Gene3D" id="1.10.472.80">
    <property type="entry name" value="Ypt/Rab-GAP domain of gyp1p, domain 3"/>
    <property type="match status" value="1"/>
</dbReference>
<dbReference type="SUPFAM" id="SSF47923">
    <property type="entry name" value="Ypt/Rab-GAP domain of gyp1p"/>
    <property type="match status" value="2"/>
</dbReference>
<dbReference type="InParanoid" id="A0A2T3AGN5"/>
<gene>
    <name evidence="4" type="ORF">BD289DRAFT_450981</name>
</gene>
<accession>A0A2T3AGN5</accession>
<evidence type="ECO:0000313" key="4">
    <source>
        <dbReference type="EMBL" id="PSR97308.1"/>
    </source>
</evidence>
<evidence type="ECO:0000256" key="1">
    <source>
        <dbReference type="SAM" id="Coils"/>
    </source>
</evidence>
<reference evidence="4 5" key="1">
    <citation type="journal article" date="2018" name="Mycol. Prog.">
        <title>Coniella lustricola, a new species from submerged detritus.</title>
        <authorList>
            <person name="Raudabaugh D.B."/>
            <person name="Iturriaga T."/>
            <person name="Carver A."/>
            <person name="Mondo S."/>
            <person name="Pangilinan J."/>
            <person name="Lipzen A."/>
            <person name="He G."/>
            <person name="Amirebrahimi M."/>
            <person name="Grigoriev I.V."/>
            <person name="Miller A.N."/>
        </authorList>
    </citation>
    <scope>NUCLEOTIDE SEQUENCE [LARGE SCALE GENOMIC DNA]</scope>
    <source>
        <strain evidence="4 5">B22-T-1</strain>
    </source>
</reference>
<dbReference type="AlphaFoldDB" id="A0A2T3AGN5"/>
<dbReference type="EMBL" id="KZ678392">
    <property type="protein sequence ID" value="PSR97308.1"/>
    <property type="molecule type" value="Genomic_DNA"/>
</dbReference>
<dbReference type="PANTHER" id="PTHR47219">
    <property type="entry name" value="RAB GTPASE-ACTIVATING PROTEIN 1-LIKE"/>
    <property type="match status" value="1"/>
</dbReference>
<protein>
    <submittedName>
        <fullName evidence="4">Rab-GTPase-TBC domain-domain-containing protein</fullName>
    </submittedName>
</protein>
<dbReference type="Pfam" id="PF00566">
    <property type="entry name" value="RabGAP-TBC"/>
    <property type="match status" value="1"/>
</dbReference>
<feature type="region of interest" description="Disordered" evidence="2">
    <location>
        <begin position="655"/>
        <end position="679"/>
    </location>
</feature>
<dbReference type="GO" id="GO:0031267">
    <property type="term" value="F:small GTPase binding"/>
    <property type="evidence" value="ECO:0007669"/>
    <property type="project" value="TreeGrafter"/>
</dbReference>
<dbReference type="InterPro" id="IPR050302">
    <property type="entry name" value="Rab_GAP_TBC_domain"/>
</dbReference>
<feature type="region of interest" description="Disordered" evidence="2">
    <location>
        <begin position="96"/>
        <end position="202"/>
    </location>
</feature>
<feature type="domain" description="Rab-GAP TBC" evidence="3">
    <location>
        <begin position="864"/>
        <end position="1053"/>
    </location>
</feature>
<feature type="compositionally biased region" description="Polar residues" evidence="2">
    <location>
        <begin position="97"/>
        <end position="113"/>
    </location>
</feature>